<reference evidence="2" key="1">
    <citation type="submission" date="2013-10" db="EMBL/GenBank/DDBJ databases">
        <title>Genomic analysis of the causative agents of coccidiosis in chickens.</title>
        <authorList>
            <person name="Reid A.J."/>
            <person name="Blake D."/>
            <person name="Billington K."/>
            <person name="Browne H."/>
            <person name="Dunn M."/>
            <person name="Hung S."/>
            <person name="Kawahara F."/>
            <person name="Miranda-Saavedra D."/>
            <person name="Mourier T."/>
            <person name="Nagra H."/>
            <person name="Otto T.D."/>
            <person name="Rawlings N."/>
            <person name="Sanchez A."/>
            <person name="Sanders M."/>
            <person name="Subramaniam C."/>
            <person name="Tay Y."/>
            <person name="Dear P."/>
            <person name="Doerig C."/>
            <person name="Gruber A."/>
            <person name="Parkinson J."/>
            <person name="Shirley M."/>
            <person name="Wan K.L."/>
            <person name="Berriman M."/>
            <person name="Tomley F."/>
            <person name="Pain A."/>
        </authorList>
    </citation>
    <scope>NUCLEOTIDE SEQUENCE [LARGE SCALE GENOMIC DNA]</scope>
    <source>
        <strain evidence="2">Houghton</strain>
    </source>
</reference>
<evidence type="ECO:0000256" key="1">
    <source>
        <dbReference type="SAM" id="MobiDB-lite"/>
    </source>
</evidence>
<reference evidence="2" key="2">
    <citation type="submission" date="2013-10" db="EMBL/GenBank/DDBJ databases">
        <authorList>
            <person name="Aslett M."/>
        </authorList>
    </citation>
    <scope>NUCLEOTIDE SEQUENCE [LARGE SCALE GENOMIC DNA]</scope>
    <source>
        <strain evidence="2">Houghton</strain>
    </source>
</reference>
<dbReference type="EMBL" id="HG671762">
    <property type="protein sequence ID" value="CDI81659.1"/>
    <property type="molecule type" value="Genomic_DNA"/>
</dbReference>
<feature type="region of interest" description="Disordered" evidence="1">
    <location>
        <begin position="22"/>
        <end position="93"/>
    </location>
</feature>
<dbReference type="GeneID" id="25274332"/>
<keyword evidence="3" id="KW-1185">Reference proteome</keyword>
<protein>
    <submittedName>
        <fullName evidence="2">Uncharacterized protein</fullName>
    </submittedName>
</protein>
<dbReference type="VEuPathDB" id="ToxoDB:EAH_00062620"/>
<evidence type="ECO:0000313" key="2">
    <source>
        <dbReference type="EMBL" id="CDI81659.1"/>
    </source>
</evidence>
<evidence type="ECO:0000313" key="3">
    <source>
        <dbReference type="Proteomes" id="UP000018050"/>
    </source>
</evidence>
<organism evidence="2 3">
    <name type="scientific">Eimeria acervulina</name>
    <name type="common">Coccidian parasite</name>
    <dbReference type="NCBI Taxonomy" id="5801"/>
    <lineage>
        <taxon>Eukaryota</taxon>
        <taxon>Sar</taxon>
        <taxon>Alveolata</taxon>
        <taxon>Apicomplexa</taxon>
        <taxon>Conoidasida</taxon>
        <taxon>Coccidia</taxon>
        <taxon>Eucoccidiorida</taxon>
        <taxon>Eimeriorina</taxon>
        <taxon>Eimeriidae</taxon>
        <taxon>Eimeria</taxon>
    </lineage>
</organism>
<sequence>METAEATTVSFKQQIKTEVLPSRRRYQWGSTGGVSYEQQQQQQQQQQQHQQGSPSGCLLGGKRRQDEGGWWGDSSGENHLQQQQQQQQHQHEEELLYSRRSLHSPYIAAKETACDRFRWLCLRQKGVVFENNILSVSCLVGTSSYSTTRTLYASIELSFVAKQGALAAAAAATGSGSGSAAAAAAPTGFHSIRSRVEARDKEALLCSLSPIVRAPGETAKSCPRAIQTVVISVMKPFLSPPELLLDVSLYSGEEQQIIFALPLVLPHFMRPLQLSPAAALQLWLHESMHARLSSIKLSPSVSSAGLAFIEEVISLGGKFAVIKGIKHRLAANSIFAAAELSAIGDLPADCKAVVRYTAAATSGVSAAAKIQVKAQDPTVAASIYELLIYLLEGFE</sequence>
<name>U6GSU9_EIMAC</name>
<dbReference type="OrthoDB" id="354643at2759"/>
<dbReference type="AlphaFoldDB" id="U6GSU9"/>
<dbReference type="Proteomes" id="UP000018050">
    <property type="component" value="Unassembled WGS sequence"/>
</dbReference>
<feature type="compositionally biased region" description="Low complexity" evidence="1">
    <location>
        <begin position="79"/>
        <end position="88"/>
    </location>
</feature>
<feature type="compositionally biased region" description="Low complexity" evidence="1">
    <location>
        <begin position="38"/>
        <end position="51"/>
    </location>
</feature>
<proteinExistence type="predicted"/>
<dbReference type="RefSeq" id="XP_013248686.1">
    <property type="nucleotide sequence ID" value="XM_013393232.1"/>
</dbReference>
<gene>
    <name evidence="2" type="ORF">EAH_00062620</name>
</gene>
<accession>U6GSU9</accession>